<evidence type="ECO:0000313" key="6">
    <source>
        <dbReference type="Proteomes" id="UP000631653"/>
    </source>
</evidence>
<dbReference type="PROSITE" id="PS50949">
    <property type="entry name" value="HTH_GNTR"/>
    <property type="match status" value="1"/>
</dbReference>
<dbReference type="Proteomes" id="UP000631653">
    <property type="component" value="Unassembled WGS sequence"/>
</dbReference>
<dbReference type="InterPro" id="IPR000524">
    <property type="entry name" value="Tscrpt_reg_HTH_GntR"/>
</dbReference>
<sequence>MYSGRDSRLPELPDFRWDVTAGTGRDGRLQVRTIADRLYHLLRERIIRGEFQGHETIRQDVLAGRLGISKIPLREALARLEQDGLVSSQVNRGFMVTSLTREEAAEVFTLRLRLEPEATVDGSIRANHADQDSARKALQNLEEAWKSPSENWGDCNRAFHLALMRPGTGTLSYSILERLHVIAERYVLLHLEPPSHHKRAAKEHRTLFNLWLKRDVETLRQFVHTHIFQTQRDLVDEMEDLQTTASRSA</sequence>
<protein>
    <submittedName>
        <fullName evidence="5">FCD domain-containing protein</fullName>
    </submittedName>
</protein>
<keyword evidence="2" id="KW-0238">DNA-binding</keyword>
<dbReference type="InterPro" id="IPR008920">
    <property type="entry name" value="TF_FadR/GntR_C"/>
</dbReference>
<reference evidence="5 6" key="1">
    <citation type="journal article" date="2020" name="Int. J. Syst. Evol. Microbiol.">
        <title>Novel acetic acid bacteria from cider fermentations: Acetobacter conturbans sp. nov. and Acetobacter fallax sp. nov.</title>
        <authorList>
            <person name="Sombolestani A.S."/>
            <person name="Cleenwerck I."/>
            <person name="Cnockaert M."/>
            <person name="Borremans W."/>
            <person name="Wieme A.D."/>
            <person name="De Vuyst L."/>
            <person name="Vandamme P."/>
        </authorList>
    </citation>
    <scope>NUCLEOTIDE SEQUENCE [LARGE SCALE GENOMIC DNA]</scope>
    <source>
        <strain evidence="5 6">LMG 1627</strain>
    </source>
</reference>
<dbReference type="InterPro" id="IPR036388">
    <property type="entry name" value="WH-like_DNA-bd_sf"/>
</dbReference>
<feature type="domain" description="HTH gntR-type" evidence="4">
    <location>
        <begin position="32"/>
        <end position="99"/>
    </location>
</feature>
<keyword evidence="3" id="KW-0804">Transcription</keyword>
<dbReference type="PANTHER" id="PTHR43537:SF41">
    <property type="entry name" value="TRANSCRIPTIONAL REGULATORY PROTEIN"/>
    <property type="match status" value="1"/>
</dbReference>
<dbReference type="InterPro" id="IPR036390">
    <property type="entry name" value="WH_DNA-bd_sf"/>
</dbReference>
<evidence type="ECO:0000259" key="4">
    <source>
        <dbReference type="PROSITE" id="PS50949"/>
    </source>
</evidence>
<keyword evidence="6" id="KW-1185">Reference proteome</keyword>
<dbReference type="CDD" id="cd07377">
    <property type="entry name" value="WHTH_GntR"/>
    <property type="match status" value="1"/>
</dbReference>
<dbReference type="Pfam" id="PF00392">
    <property type="entry name" value="GntR"/>
    <property type="match status" value="1"/>
</dbReference>
<evidence type="ECO:0000256" key="3">
    <source>
        <dbReference type="ARBA" id="ARBA00023163"/>
    </source>
</evidence>
<evidence type="ECO:0000256" key="1">
    <source>
        <dbReference type="ARBA" id="ARBA00023015"/>
    </source>
</evidence>
<name>A0ABX0K842_9PROT</name>
<dbReference type="SUPFAM" id="SSF48008">
    <property type="entry name" value="GntR ligand-binding domain-like"/>
    <property type="match status" value="1"/>
</dbReference>
<evidence type="ECO:0000313" key="5">
    <source>
        <dbReference type="EMBL" id="NHN89574.1"/>
    </source>
</evidence>
<accession>A0ABX0K842</accession>
<dbReference type="SUPFAM" id="SSF46785">
    <property type="entry name" value="Winged helix' DNA-binding domain"/>
    <property type="match status" value="1"/>
</dbReference>
<dbReference type="PANTHER" id="PTHR43537">
    <property type="entry name" value="TRANSCRIPTIONAL REGULATOR, GNTR FAMILY"/>
    <property type="match status" value="1"/>
</dbReference>
<gene>
    <name evidence="5" type="ORF">GOB81_13220</name>
</gene>
<dbReference type="SMART" id="SM00345">
    <property type="entry name" value="HTH_GNTR"/>
    <property type="match status" value="1"/>
</dbReference>
<dbReference type="Gene3D" id="1.10.10.10">
    <property type="entry name" value="Winged helix-like DNA-binding domain superfamily/Winged helix DNA-binding domain"/>
    <property type="match status" value="1"/>
</dbReference>
<dbReference type="Pfam" id="PF07729">
    <property type="entry name" value="FCD"/>
    <property type="match status" value="1"/>
</dbReference>
<dbReference type="InterPro" id="IPR011711">
    <property type="entry name" value="GntR_C"/>
</dbReference>
<keyword evidence="1" id="KW-0805">Transcription regulation</keyword>
<proteinExistence type="predicted"/>
<dbReference type="Gene3D" id="1.20.120.530">
    <property type="entry name" value="GntR ligand-binding domain-like"/>
    <property type="match status" value="1"/>
</dbReference>
<evidence type="ECO:0000256" key="2">
    <source>
        <dbReference type="ARBA" id="ARBA00023125"/>
    </source>
</evidence>
<dbReference type="SMART" id="SM00895">
    <property type="entry name" value="FCD"/>
    <property type="match status" value="1"/>
</dbReference>
<comment type="caution">
    <text evidence="5">The sequence shown here is derived from an EMBL/GenBank/DDBJ whole genome shotgun (WGS) entry which is preliminary data.</text>
</comment>
<organism evidence="5 6">
    <name type="scientific">Acetobacter conturbans</name>
    <dbReference type="NCBI Taxonomy" id="1737472"/>
    <lineage>
        <taxon>Bacteria</taxon>
        <taxon>Pseudomonadati</taxon>
        <taxon>Pseudomonadota</taxon>
        <taxon>Alphaproteobacteria</taxon>
        <taxon>Acetobacterales</taxon>
        <taxon>Acetobacteraceae</taxon>
        <taxon>Acetobacter</taxon>
    </lineage>
</organism>
<dbReference type="EMBL" id="WOSY01000014">
    <property type="protein sequence ID" value="NHN89574.1"/>
    <property type="molecule type" value="Genomic_DNA"/>
</dbReference>